<dbReference type="PATRIC" id="fig|1354303.4.peg.2636"/>
<accession>U4T258</accession>
<organism evidence="1 2">
    <name type="scientific">Psychrobacter aquaticus CMS 56</name>
    <dbReference type="NCBI Taxonomy" id="1354303"/>
    <lineage>
        <taxon>Bacteria</taxon>
        <taxon>Pseudomonadati</taxon>
        <taxon>Pseudomonadota</taxon>
        <taxon>Gammaproteobacteria</taxon>
        <taxon>Moraxellales</taxon>
        <taxon>Moraxellaceae</taxon>
        <taxon>Psychrobacter</taxon>
    </lineage>
</organism>
<keyword evidence="2" id="KW-1185">Reference proteome</keyword>
<evidence type="ECO:0000313" key="2">
    <source>
        <dbReference type="Proteomes" id="UP000016761"/>
    </source>
</evidence>
<reference evidence="1 2" key="1">
    <citation type="journal article" date="2013" name="Genome Announc.">
        <title>Draft Genome Sequence of Psychrobacter aquaticus Strain CMS 56T, Isolated from a Cyanobacterial Mat Sample Collected from Water Bodies in the McMurdo Dry Valley Region of Antarctica.</title>
        <authorList>
            <person name="Reddy G.S."/>
            <person name="Ara S."/>
            <person name="Singh A."/>
            <person name="Kumar Pinnaka A."/>
            <person name="Shivaji S."/>
        </authorList>
    </citation>
    <scope>NUCLEOTIDE SEQUENCE [LARGE SCALE GENOMIC DNA]</scope>
    <source>
        <strain evidence="1 2">CMS 56</strain>
    </source>
</reference>
<protein>
    <submittedName>
        <fullName evidence="1">Uncharacterized protein</fullName>
    </submittedName>
</protein>
<proteinExistence type="predicted"/>
<gene>
    <name evidence="1" type="ORF">M917_2678</name>
</gene>
<dbReference type="AlphaFoldDB" id="U4T258"/>
<dbReference type="STRING" id="1354303.M917_2678"/>
<dbReference type="EMBL" id="AUSW01000035">
    <property type="protein sequence ID" value="ERL54530.1"/>
    <property type="molecule type" value="Genomic_DNA"/>
</dbReference>
<dbReference type="Proteomes" id="UP000016761">
    <property type="component" value="Unassembled WGS sequence"/>
</dbReference>
<sequence>MVNNNLFKVVKNGFCKIITAFIEKLSHNSLYKNTSTLDTEWVD</sequence>
<comment type="caution">
    <text evidence="1">The sequence shown here is derived from an EMBL/GenBank/DDBJ whole genome shotgun (WGS) entry which is preliminary data.</text>
</comment>
<name>U4T258_9GAMM</name>
<evidence type="ECO:0000313" key="1">
    <source>
        <dbReference type="EMBL" id="ERL54530.1"/>
    </source>
</evidence>